<sequence>MENTWRSSAGVSPWDPGIVEPELAAARTEDLPLEITGTSDDRRSVETAAKPIPWVGRPRQYKLFRARVDRSAEKGCLRDADFRHHHRRFRAEGSPPIPLRRLAASASGAPLAQSTPDALADSKIQTNANTLSARWDGWAGIVAGPRFGRTLRSAARNT</sequence>
<dbReference type="Proteomes" id="UP000466039">
    <property type="component" value="Chromosome"/>
</dbReference>
<evidence type="ECO:0000313" key="1">
    <source>
        <dbReference type="EMBL" id="BBZ58866.1"/>
    </source>
</evidence>
<name>A0AAD1MXS3_MYCMB</name>
<accession>A0AAD1MXS3</accession>
<evidence type="ECO:0000313" key="2">
    <source>
        <dbReference type="Proteomes" id="UP000466039"/>
    </source>
</evidence>
<reference evidence="1 2" key="1">
    <citation type="journal article" date="2019" name="Emerg. Microbes Infect.">
        <title>Comprehensive subspecies identification of 175 nontuberculous mycobacteria species based on 7547 genomic profiles.</title>
        <authorList>
            <person name="Matsumoto Y."/>
            <person name="Kinjo T."/>
            <person name="Motooka D."/>
            <person name="Nabeya D."/>
            <person name="Jung N."/>
            <person name="Uechi K."/>
            <person name="Horii T."/>
            <person name="Iida T."/>
            <person name="Fujita J."/>
            <person name="Nakamura S."/>
        </authorList>
    </citation>
    <scope>NUCLEOTIDE SEQUENCE [LARGE SCALE GENOMIC DNA]</scope>
    <source>
        <strain evidence="1 2">JCM 15658</strain>
    </source>
</reference>
<gene>
    <name evidence="1" type="ORF">MMON_01670</name>
</gene>
<organism evidence="1 2">
    <name type="scientific">Mycolicibacterium monacense</name>
    <name type="common">Mycobacterium monacense</name>
    <dbReference type="NCBI Taxonomy" id="85693"/>
    <lineage>
        <taxon>Bacteria</taxon>
        <taxon>Bacillati</taxon>
        <taxon>Actinomycetota</taxon>
        <taxon>Actinomycetes</taxon>
        <taxon>Mycobacteriales</taxon>
        <taxon>Mycobacteriaceae</taxon>
        <taxon>Mycolicibacterium</taxon>
    </lineage>
</organism>
<keyword evidence="2" id="KW-1185">Reference proteome</keyword>
<proteinExistence type="predicted"/>
<protein>
    <submittedName>
        <fullName evidence="1">Uncharacterized protein</fullName>
    </submittedName>
</protein>
<dbReference type="AlphaFoldDB" id="A0AAD1MXS3"/>
<dbReference type="EMBL" id="AP022617">
    <property type="protein sequence ID" value="BBZ58866.1"/>
    <property type="molecule type" value="Genomic_DNA"/>
</dbReference>